<accession>A0A892ZCK6</accession>
<feature type="coiled-coil region" evidence="1">
    <location>
        <begin position="59"/>
        <end position="105"/>
    </location>
</feature>
<dbReference type="Gene3D" id="1.10.1220.10">
    <property type="entry name" value="Met repressor-like"/>
    <property type="match status" value="1"/>
</dbReference>
<name>A0A892ZCK6_9NEIS</name>
<dbReference type="EMBL" id="CP069798">
    <property type="protein sequence ID" value="QRQ80672.1"/>
    <property type="molecule type" value="Genomic_DNA"/>
</dbReference>
<dbReference type="Proteomes" id="UP000653156">
    <property type="component" value="Chromosome"/>
</dbReference>
<dbReference type="KEGG" id="ptes:JQU52_07790"/>
<evidence type="ECO:0000313" key="4">
    <source>
        <dbReference type="Proteomes" id="UP000653156"/>
    </source>
</evidence>
<dbReference type="AlphaFoldDB" id="A0A892ZCK6"/>
<reference evidence="3" key="1">
    <citation type="submission" date="2021-02" db="EMBL/GenBank/DDBJ databases">
        <title>Neisseriaceae sp. 26B isolated from the cloaca of a Common Toad-headed Turtle (Mesoclemmys nasuta).</title>
        <authorList>
            <person name="Spergser J."/>
            <person name="Busse H.-J."/>
        </authorList>
    </citation>
    <scope>NUCLEOTIDE SEQUENCE</scope>
    <source>
        <strain evidence="3">26B</strain>
    </source>
</reference>
<dbReference type="SUPFAM" id="SSF47598">
    <property type="entry name" value="Ribbon-helix-helix"/>
    <property type="match status" value="1"/>
</dbReference>
<evidence type="ECO:0000256" key="1">
    <source>
        <dbReference type="SAM" id="Coils"/>
    </source>
</evidence>
<feature type="domain" description="Arc-like DNA binding" evidence="2">
    <location>
        <begin position="2"/>
        <end position="44"/>
    </location>
</feature>
<gene>
    <name evidence="3" type="ORF">JQU52_07790</name>
</gene>
<keyword evidence="1" id="KW-0175">Coiled coil</keyword>
<dbReference type="RefSeq" id="WP_230337955.1">
    <property type="nucleotide sequence ID" value="NZ_CP069798.1"/>
</dbReference>
<dbReference type="InterPro" id="IPR005569">
    <property type="entry name" value="Arc_DNA-bd_dom"/>
</dbReference>
<keyword evidence="3" id="KW-0238">DNA-binding</keyword>
<dbReference type="GO" id="GO:0006355">
    <property type="term" value="P:regulation of DNA-templated transcription"/>
    <property type="evidence" value="ECO:0007669"/>
    <property type="project" value="InterPro"/>
</dbReference>
<protein>
    <submittedName>
        <fullName evidence="3">Arc family DNA-binding protein</fullName>
    </submittedName>
</protein>
<dbReference type="Pfam" id="PF03869">
    <property type="entry name" value="Arc"/>
    <property type="match status" value="1"/>
</dbReference>
<keyword evidence="4" id="KW-1185">Reference proteome</keyword>
<evidence type="ECO:0000259" key="2">
    <source>
        <dbReference type="Pfam" id="PF03869"/>
    </source>
</evidence>
<sequence length="105" mass="12063">MSRDIAPFGVRMPADLKNTLETKAKANGRSLNAEVVDRLEESISMDNWHNSDKGYSFTLIALEEAVKEADRSRDQLNREYGHEQFDAMKDEILEAVKQLKEHLQK</sequence>
<dbReference type="InterPro" id="IPR013321">
    <property type="entry name" value="Arc_rbn_hlx_hlx"/>
</dbReference>
<organism evidence="3 4">
    <name type="scientific">Paralysiella testudinis</name>
    <dbReference type="NCBI Taxonomy" id="2809020"/>
    <lineage>
        <taxon>Bacteria</taxon>
        <taxon>Pseudomonadati</taxon>
        <taxon>Pseudomonadota</taxon>
        <taxon>Betaproteobacteria</taxon>
        <taxon>Neisseriales</taxon>
        <taxon>Neisseriaceae</taxon>
        <taxon>Paralysiella</taxon>
    </lineage>
</organism>
<proteinExistence type="predicted"/>
<dbReference type="GO" id="GO:0003677">
    <property type="term" value="F:DNA binding"/>
    <property type="evidence" value="ECO:0007669"/>
    <property type="project" value="UniProtKB-KW"/>
</dbReference>
<dbReference type="InterPro" id="IPR010985">
    <property type="entry name" value="Ribbon_hlx_hlx"/>
</dbReference>
<evidence type="ECO:0000313" key="3">
    <source>
        <dbReference type="EMBL" id="QRQ80672.1"/>
    </source>
</evidence>